<proteinExistence type="predicted"/>
<sequence length="96" mass="9785">MIPTKGPSAVAIFLTAPSALRSTALPTTPATASPTYFSRELSASKESSVDLEVQIMEHGRDGGYRRIGGLGGDEVKLCSAGKTSAGGRRASPSSCG</sequence>
<name>A0AAV2CVL5_9ROSI</name>
<dbReference type="EMBL" id="OZ034814">
    <property type="protein sequence ID" value="CAL1360532.1"/>
    <property type="molecule type" value="Genomic_DNA"/>
</dbReference>
<gene>
    <name evidence="1" type="ORF">LTRI10_LOCUS7966</name>
</gene>
<dbReference type="AlphaFoldDB" id="A0AAV2CVL5"/>
<evidence type="ECO:0008006" key="3">
    <source>
        <dbReference type="Google" id="ProtNLM"/>
    </source>
</evidence>
<accession>A0AAV2CVL5</accession>
<keyword evidence="2" id="KW-1185">Reference proteome</keyword>
<reference evidence="1 2" key="1">
    <citation type="submission" date="2024-04" db="EMBL/GenBank/DDBJ databases">
        <authorList>
            <person name="Fracassetti M."/>
        </authorList>
    </citation>
    <scope>NUCLEOTIDE SEQUENCE [LARGE SCALE GENOMIC DNA]</scope>
</reference>
<organism evidence="1 2">
    <name type="scientific">Linum trigynum</name>
    <dbReference type="NCBI Taxonomy" id="586398"/>
    <lineage>
        <taxon>Eukaryota</taxon>
        <taxon>Viridiplantae</taxon>
        <taxon>Streptophyta</taxon>
        <taxon>Embryophyta</taxon>
        <taxon>Tracheophyta</taxon>
        <taxon>Spermatophyta</taxon>
        <taxon>Magnoliopsida</taxon>
        <taxon>eudicotyledons</taxon>
        <taxon>Gunneridae</taxon>
        <taxon>Pentapetalae</taxon>
        <taxon>rosids</taxon>
        <taxon>fabids</taxon>
        <taxon>Malpighiales</taxon>
        <taxon>Linaceae</taxon>
        <taxon>Linum</taxon>
    </lineage>
</organism>
<protein>
    <recommendedName>
        <fullName evidence="3">Secreted protein</fullName>
    </recommendedName>
</protein>
<evidence type="ECO:0000313" key="2">
    <source>
        <dbReference type="Proteomes" id="UP001497516"/>
    </source>
</evidence>
<evidence type="ECO:0000313" key="1">
    <source>
        <dbReference type="EMBL" id="CAL1360532.1"/>
    </source>
</evidence>
<dbReference type="Proteomes" id="UP001497516">
    <property type="component" value="Chromosome 10"/>
</dbReference>